<evidence type="ECO:0000256" key="1">
    <source>
        <dbReference type="SAM" id="Phobius"/>
    </source>
</evidence>
<dbReference type="EMBL" id="BSBO01000003">
    <property type="protein sequence ID" value="GLG03308.1"/>
    <property type="molecule type" value="Genomic_DNA"/>
</dbReference>
<sequence>MPRTKKQELIFSLLMVFFMVYAMVCYNIALNMGGMNYAVFGAAFHELIIMYPIAFLLDFFFVSHIVKRTAFKIVDPEKENPFHLVLAISAITVMWMCPLMSLAATLLFKDAGINVIPVWIQTIAMNFPMAFFWQMCYAGPLVRFLFRKIMRQS</sequence>
<accession>A0A9W6FBQ4</accession>
<feature type="transmembrane region" description="Helical" evidence="1">
    <location>
        <begin position="35"/>
        <end position="61"/>
    </location>
</feature>
<proteinExistence type="predicted"/>
<evidence type="ECO:0000313" key="2">
    <source>
        <dbReference type="EMBL" id="GLG03308.1"/>
    </source>
</evidence>
<organism evidence="2 4">
    <name type="scientific">Sellimonas catena</name>
    <dbReference type="NCBI Taxonomy" id="2994035"/>
    <lineage>
        <taxon>Bacteria</taxon>
        <taxon>Bacillati</taxon>
        <taxon>Bacillota</taxon>
        <taxon>Clostridia</taxon>
        <taxon>Lachnospirales</taxon>
        <taxon>Lachnospiraceae</taxon>
        <taxon>Sellimonas</taxon>
    </lineage>
</organism>
<keyword evidence="1" id="KW-1133">Transmembrane helix</keyword>
<reference evidence="3" key="4">
    <citation type="submission" date="2022-11" db="EMBL/GenBank/DDBJ databases">
        <title>Draft genome sequence of Sellimonas catena strain 18CBH55.</title>
        <authorList>
            <person name="Hisatomi A."/>
            <person name="Ohkuma M."/>
            <person name="Sakamoto M."/>
        </authorList>
    </citation>
    <scope>NUCLEOTIDE SEQUENCE</scope>
    <source>
        <strain evidence="3">18CBH55</strain>
    </source>
</reference>
<evidence type="ECO:0000313" key="4">
    <source>
        <dbReference type="Proteomes" id="UP001145145"/>
    </source>
</evidence>
<comment type="caution">
    <text evidence="2">The sequence shown here is derived from an EMBL/GenBank/DDBJ whole genome shotgun (WGS) entry which is preliminary data.</text>
</comment>
<reference evidence="3" key="3">
    <citation type="submission" date="2022-11" db="EMBL/GenBank/DDBJ databases">
        <title>Draft genome sequence of Sellimonas catena strain 18CBH55.</title>
        <authorList>
            <person name="Atsushi H."/>
            <person name="Moriya O."/>
            <person name="Mitsuo S."/>
        </authorList>
    </citation>
    <scope>NUCLEOTIDE SEQUENCE</scope>
    <source>
        <strain evidence="3">18CBH55</strain>
    </source>
</reference>
<reference evidence="2" key="2">
    <citation type="submission" date="2022-11" db="EMBL/GenBank/DDBJ databases">
        <title>Draft genome sequence of Sellimonas catena strain 12EGH17.</title>
        <authorList>
            <person name="Hisatomi A."/>
            <person name="Ohkuma M."/>
            <person name="Sakamoto M."/>
        </authorList>
    </citation>
    <scope>NUCLEOTIDE SEQUENCE</scope>
    <source>
        <strain evidence="2">12EGH17</strain>
    </source>
</reference>
<reference evidence="2" key="1">
    <citation type="submission" date="2022-11" db="EMBL/GenBank/DDBJ databases">
        <title>Draft genome sequence of Sellimonas catena strain 12EGH17.</title>
        <authorList>
            <person name="Atsushi H."/>
            <person name="Moriya O."/>
            <person name="Mitsuo S."/>
        </authorList>
    </citation>
    <scope>NUCLEOTIDE SEQUENCE</scope>
    <source>
        <strain evidence="2">12EGH17</strain>
    </source>
</reference>
<keyword evidence="1" id="KW-0472">Membrane</keyword>
<feature type="transmembrane region" description="Helical" evidence="1">
    <location>
        <begin position="9"/>
        <end position="29"/>
    </location>
</feature>
<name>A0A9W6FBQ4_9FIRM</name>
<evidence type="ECO:0000313" key="3">
    <source>
        <dbReference type="EMBL" id="GLG90137.1"/>
    </source>
</evidence>
<protein>
    <recommendedName>
        <fullName evidence="5">DUF2798 domain-containing protein</fullName>
    </recommendedName>
</protein>
<feature type="transmembrane region" description="Helical" evidence="1">
    <location>
        <begin position="82"/>
        <end position="107"/>
    </location>
</feature>
<dbReference type="AlphaFoldDB" id="A0A9W6FBQ4"/>
<dbReference type="RefSeq" id="WP_138373710.1">
    <property type="nucleotide sequence ID" value="NZ_BSBO01000003.1"/>
</dbReference>
<evidence type="ECO:0008006" key="5">
    <source>
        <dbReference type="Google" id="ProtNLM"/>
    </source>
</evidence>
<dbReference type="Proteomes" id="UP001145145">
    <property type="component" value="Unassembled WGS sequence"/>
</dbReference>
<gene>
    <name evidence="2" type="primary">yybC</name>
    <name evidence="2" type="ORF">Selli1_04820</name>
    <name evidence="3" type="ORF">Selli2_15640</name>
</gene>
<reference evidence="2 4" key="5">
    <citation type="journal article" date="2023" name="Int. J. Syst. Evol. Microbiol.">
        <title>Sellimonas catena sp. nov., isolated from human faeces.</title>
        <authorList>
            <person name="Hisatomi A."/>
            <person name="Ohkuma M."/>
            <person name="Sakamoto M."/>
        </authorList>
    </citation>
    <scope>NUCLEOTIDE SEQUENCE [LARGE SCALE GENOMIC DNA]</scope>
    <source>
        <strain evidence="2 4">12EGH17</strain>
        <strain evidence="3">18CBH55</strain>
    </source>
</reference>
<dbReference type="InterPro" id="IPR021529">
    <property type="entry name" value="DUF2798"/>
</dbReference>
<keyword evidence="1" id="KW-0812">Transmembrane</keyword>
<feature type="transmembrane region" description="Helical" evidence="1">
    <location>
        <begin position="127"/>
        <end position="146"/>
    </location>
</feature>
<keyword evidence="4" id="KW-1185">Reference proteome</keyword>
<dbReference type="Proteomes" id="UP001145094">
    <property type="component" value="Unassembled WGS sequence"/>
</dbReference>
<dbReference type="EMBL" id="BSCH01000009">
    <property type="protein sequence ID" value="GLG90137.1"/>
    <property type="molecule type" value="Genomic_DNA"/>
</dbReference>
<dbReference type="Pfam" id="PF11391">
    <property type="entry name" value="DUF2798"/>
    <property type="match status" value="2"/>
</dbReference>